<evidence type="ECO:0000313" key="2">
    <source>
        <dbReference type="EMBL" id="MFC6671418.1"/>
    </source>
</evidence>
<keyword evidence="2" id="KW-0489">Methyltransferase</keyword>
<sequence>MIGLLCPVCREPLAQQARQLRCAGGHSFDQARQGYWNLLLVQRKRSKDPGDNAPMVQARRDFLDQGHYAPCRTGSTRCWERRSRAGRLRRNCWTWAAARATTAPAWNRPCWIVA</sequence>
<keyword evidence="3" id="KW-1185">Reference proteome</keyword>
<gene>
    <name evidence="2" type="ORF">ACFQDL_16080</name>
</gene>
<evidence type="ECO:0000313" key="3">
    <source>
        <dbReference type="Proteomes" id="UP001596422"/>
    </source>
</evidence>
<dbReference type="RefSeq" id="WP_379909928.1">
    <property type="nucleotide sequence ID" value="NZ_JBHSWE010000001.1"/>
</dbReference>
<dbReference type="GO" id="GO:0008168">
    <property type="term" value="F:methyltransferase activity"/>
    <property type="evidence" value="ECO:0007669"/>
    <property type="project" value="UniProtKB-KW"/>
</dbReference>
<dbReference type="InterPro" id="IPR029063">
    <property type="entry name" value="SAM-dependent_MTases_sf"/>
</dbReference>
<dbReference type="Gene3D" id="3.40.50.150">
    <property type="entry name" value="Vaccinia Virus protein VP39"/>
    <property type="match status" value="1"/>
</dbReference>
<protein>
    <submittedName>
        <fullName evidence="2">RNA methyltransferase</fullName>
    </submittedName>
</protein>
<feature type="domain" description="23S rRNA (guanine(745)-N(1))-methyltransferase N-terminal" evidence="1">
    <location>
        <begin position="5"/>
        <end position="47"/>
    </location>
</feature>
<organism evidence="2 3">
    <name type="scientific">Marinobacterium aestuariivivens</name>
    <dbReference type="NCBI Taxonomy" id="1698799"/>
    <lineage>
        <taxon>Bacteria</taxon>
        <taxon>Pseudomonadati</taxon>
        <taxon>Pseudomonadota</taxon>
        <taxon>Gammaproteobacteria</taxon>
        <taxon>Oceanospirillales</taxon>
        <taxon>Oceanospirillaceae</taxon>
        <taxon>Marinobacterium</taxon>
    </lineage>
</organism>
<evidence type="ECO:0000259" key="1">
    <source>
        <dbReference type="Pfam" id="PF21302"/>
    </source>
</evidence>
<comment type="caution">
    <text evidence="2">The sequence shown here is derived from an EMBL/GenBank/DDBJ whole genome shotgun (WGS) entry which is preliminary data.</text>
</comment>
<dbReference type="Pfam" id="PF21302">
    <property type="entry name" value="Zn_ribbon_RlmA"/>
    <property type="match status" value="1"/>
</dbReference>
<accession>A0ABW2A1T3</accession>
<keyword evidence="2" id="KW-0808">Transferase</keyword>
<reference evidence="3" key="1">
    <citation type="journal article" date="2019" name="Int. J. Syst. Evol. Microbiol.">
        <title>The Global Catalogue of Microorganisms (GCM) 10K type strain sequencing project: providing services to taxonomists for standard genome sequencing and annotation.</title>
        <authorList>
            <consortium name="The Broad Institute Genomics Platform"/>
            <consortium name="The Broad Institute Genome Sequencing Center for Infectious Disease"/>
            <person name="Wu L."/>
            <person name="Ma J."/>
        </authorList>
    </citation>
    <scope>NUCLEOTIDE SEQUENCE [LARGE SCALE GENOMIC DNA]</scope>
    <source>
        <strain evidence="3">NBRC 111756</strain>
    </source>
</reference>
<dbReference type="GO" id="GO:0032259">
    <property type="term" value="P:methylation"/>
    <property type="evidence" value="ECO:0007669"/>
    <property type="project" value="UniProtKB-KW"/>
</dbReference>
<dbReference type="InterPro" id="IPR048647">
    <property type="entry name" value="RlmA_N"/>
</dbReference>
<dbReference type="Proteomes" id="UP001596422">
    <property type="component" value="Unassembled WGS sequence"/>
</dbReference>
<name>A0ABW2A1T3_9GAMM</name>
<dbReference type="EMBL" id="JBHSWE010000001">
    <property type="protein sequence ID" value="MFC6671418.1"/>
    <property type="molecule type" value="Genomic_DNA"/>
</dbReference>
<proteinExistence type="predicted"/>